<gene>
    <name evidence="4" type="ORF">DW084_08470</name>
</gene>
<evidence type="ECO:0000313" key="5">
    <source>
        <dbReference type="Proteomes" id="UP000286288"/>
    </source>
</evidence>
<dbReference type="Proteomes" id="UP000286288">
    <property type="component" value="Unassembled WGS sequence"/>
</dbReference>
<dbReference type="InterPro" id="IPR001173">
    <property type="entry name" value="Glyco_trans_2-like"/>
</dbReference>
<accession>A0A415ETF1</accession>
<dbReference type="InterPro" id="IPR029044">
    <property type="entry name" value="Nucleotide-diphossugar_trans"/>
</dbReference>
<evidence type="ECO:0000256" key="1">
    <source>
        <dbReference type="ARBA" id="ARBA00022679"/>
    </source>
</evidence>
<feature type="domain" description="Galactosyltransferase C-terminal" evidence="3">
    <location>
        <begin position="180"/>
        <end position="232"/>
    </location>
</feature>
<dbReference type="AlphaFoldDB" id="A0A415ETF1"/>
<name>A0A415ETF1_ENTCA</name>
<evidence type="ECO:0000259" key="3">
    <source>
        <dbReference type="Pfam" id="PF02709"/>
    </source>
</evidence>
<dbReference type="Pfam" id="PF00535">
    <property type="entry name" value="Glycos_transf_2"/>
    <property type="match status" value="1"/>
</dbReference>
<sequence>MDNRKTNKIIISIVTHNSRDIFKTLDHLEKEIGEDPRFEVKIFDNNSKAEYIAKMQDYPFVTVISANENLGFGHGHNQLLMNATQEYGFICNPDILVTKESIEGLLKRIQENEVAVVVPQVLNEDGSIQYLVRKRLAVFDYFLRFIPFHWVKKVFKKRLSAYECRDLPQDQTSYIRMGSGCFMLVEIARFKEIGGFDEQFFMYFEDNDLCLRYEKAGYRILYTPFEKVVHLYGKGAHRSAKLFLVFMHSMMKFFNKWGWRLF</sequence>
<dbReference type="RefSeq" id="WP_151195671.1">
    <property type="nucleotide sequence ID" value="NZ_CP119393.1"/>
</dbReference>
<dbReference type="PANTHER" id="PTHR43179:SF10">
    <property type="entry name" value="GLYCOSYL TRANSFERASE"/>
    <property type="match status" value="1"/>
</dbReference>
<comment type="caution">
    <text evidence="4">The sequence shown here is derived from an EMBL/GenBank/DDBJ whole genome shotgun (WGS) entry which is preliminary data.</text>
</comment>
<dbReference type="EMBL" id="QRMZ01000009">
    <property type="protein sequence ID" value="RHK06572.1"/>
    <property type="molecule type" value="Genomic_DNA"/>
</dbReference>
<reference evidence="4 5" key="1">
    <citation type="submission" date="2018-08" db="EMBL/GenBank/DDBJ databases">
        <title>A genome reference for cultivated species of the human gut microbiota.</title>
        <authorList>
            <person name="Zou Y."/>
            <person name="Xue W."/>
            <person name="Luo G."/>
        </authorList>
    </citation>
    <scope>NUCLEOTIDE SEQUENCE [LARGE SCALE GENOMIC DNA]</scope>
    <source>
        <strain evidence="4 5">AF48-16</strain>
    </source>
</reference>
<feature type="domain" description="Glycosyltransferase 2-like" evidence="2">
    <location>
        <begin position="13"/>
        <end position="144"/>
    </location>
</feature>
<dbReference type="InterPro" id="IPR027791">
    <property type="entry name" value="Galactosyl_T_C"/>
</dbReference>
<dbReference type="Pfam" id="PF02709">
    <property type="entry name" value="Glyco_transf_7C"/>
    <property type="match status" value="1"/>
</dbReference>
<dbReference type="Gene3D" id="3.90.550.10">
    <property type="entry name" value="Spore Coat Polysaccharide Biosynthesis Protein SpsA, Chain A"/>
    <property type="match status" value="1"/>
</dbReference>
<evidence type="ECO:0000259" key="2">
    <source>
        <dbReference type="Pfam" id="PF00535"/>
    </source>
</evidence>
<dbReference type="GO" id="GO:0016740">
    <property type="term" value="F:transferase activity"/>
    <property type="evidence" value="ECO:0007669"/>
    <property type="project" value="UniProtKB-KW"/>
</dbReference>
<dbReference type="CDD" id="cd04186">
    <property type="entry name" value="GT_2_like_c"/>
    <property type="match status" value="1"/>
</dbReference>
<proteinExistence type="predicted"/>
<protein>
    <submittedName>
        <fullName evidence="4">Glycosyltransferase family 2 protein</fullName>
    </submittedName>
</protein>
<dbReference type="PANTHER" id="PTHR43179">
    <property type="entry name" value="RHAMNOSYLTRANSFERASE WBBL"/>
    <property type="match status" value="1"/>
</dbReference>
<dbReference type="SUPFAM" id="SSF53448">
    <property type="entry name" value="Nucleotide-diphospho-sugar transferases"/>
    <property type="match status" value="1"/>
</dbReference>
<organism evidence="4 5">
    <name type="scientific">Enterococcus casseliflavus</name>
    <name type="common">Enterococcus flavescens</name>
    <dbReference type="NCBI Taxonomy" id="37734"/>
    <lineage>
        <taxon>Bacteria</taxon>
        <taxon>Bacillati</taxon>
        <taxon>Bacillota</taxon>
        <taxon>Bacilli</taxon>
        <taxon>Lactobacillales</taxon>
        <taxon>Enterococcaceae</taxon>
        <taxon>Enterococcus</taxon>
    </lineage>
</organism>
<evidence type="ECO:0000313" key="4">
    <source>
        <dbReference type="EMBL" id="RHK06572.1"/>
    </source>
</evidence>
<keyword evidence="1 4" id="KW-0808">Transferase</keyword>